<reference evidence="4" key="1">
    <citation type="submission" date="2020-06" db="EMBL/GenBank/DDBJ databases">
        <title>Draft genomic sequence of Geomonas sp. Red330.</title>
        <authorList>
            <person name="Itoh H."/>
            <person name="Zhenxing X."/>
            <person name="Ushijima N."/>
            <person name="Masuda Y."/>
            <person name="Shiratori Y."/>
            <person name="Senoo K."/>
        </authorList>
    </citation>
    <scope>NUCLEOTIDE SEQUENCE [LARGE SCALE GENOMIC DNA]</scope>
    <source>
        <strain evidence="4">Red330</strain>
    </source>
</reference>
<evidence type="ECO:0000313" key="3">
    <source>
        <dbReference type="EMBL" id="GFO58582.1"/>
    </source>
</evidence>
<dbReference type="InterPro" id="IPR041215">
    <property type="entry name" value="FlgO_dom"/>
</dbReference>
<keyword evidence="1" id="KW-0732">Signal</keyword>
<evidence type="ECO:0000256" key="1">
    <source>
        <dbReference type="SAM" id="SignalP"/>
    </source>
</evidence>
<sequence length="180" mass="19734">MRHVLTALALTLFTGCASLSGSTQPDGDDFFMQSNYRAVDQLLTHIPASKALNRQQPIVVASLVNIDDLYSSRLGRTLSEQLATRLTQSGYSVVELKLRDSIFVKQLQGELLLSRELKDITRTHKAQAVLVGTYSEANGQVYLTIKLVGVADNVVISAQDYLLPLNSSVRSLLWGSAKQP</sequence>
<proteinExistence type="predicted"/>
<dbReference type="AlphaFoldDB" id="A0A6V8MF70"/>
<keyword evidence="4" id="KW-1185">Reference proteome</keyword>
<evidence type="ECO:0000259" key="2">
    <source>
        <dbReference type="Pfam" id="PF17680"/>
    </source>
</evidence>
<comment type="caution">
    <text evidence="3">The sequence shown here is derived from an EMBL/GenBank/DDBJ whole genome shotgun (WGS) entry which is preliminary data.</text>
</comment>
<organism evidence="3 4">
    <name type="scientific">Geomonas silvestris</name>
    <dbReference type="NCBI Taxonomy" id="2740184"/>
    <lineage>
        <taxon>Bacteria</taxon>
        <taxon>Pseudomonadati</taxon>
        <taxon>Thermodesulfobacteriota</taxon>
        <taxon>Desulfuromonadia</taxon>
        <taxon>Geobacterales</taxon>
        <taxon>Geobacteraceae</taxon>
        <taxon>Geomonas</taxon>
    </lineage>
</organism>
<evidence type="ECO:0000313" key="4">
    <source>
        <dbReference type="Proteomes" id="UP000556026"/>
    </source>
</evidence>
<dbReference type="InterPro" id="IPR014549">
    <property type="entry name" value="FlgO"/>
</dbReference>
<protein>
    <recommendedName>
        <fullName evidence="2">FlgO domain-containing protein</fullName>
    </recommendedName>
</protein>
<gene>
    <name evidence="3" type="ORF">GMST_09070</name>
</gene>
<dbReference type="PROSITE" id="PS51257">
    <property type="entry name" value="PROKAR_LIPOPROTEIN"/>
    <property type="match status" value="1"/>
</dbReference>
<dbReference type="EMBL" id="BLXX01000002">
    <property type="protein sequence ID" value="GFO58582.1"/>
    <property type="molecule type" value="Genomic_DNA"/>
</dbReference>
<feature type="domain" description="FlgO" evidence="2">
    <location>
        <begin position="36"/>
        <end position="167"/>
    </location>
</feature>
<feature type="chain" id="PRO_5028422487" description="FlgO domain-containing protein" evidence="1">
    <location>
        <begin position="20"/>
        <end position="180"/>
    </location>
</feature>
<dbReference type="PIRSF" id="PIRSF028688">
    <property type="entry name" value="UCP_imp_028688"/>
    <property type="match status" value="1"/>
</dbReference>
<feature type="signal peptide" evidence="1">
    <location>
        <begin position="1"/>
        <end position="19"/>
    </location>
</feature>
<dbReference type="Pfam" id="PF17680">
    <property type="entry name" value="FlgO"/>
    <property type="match status" value="1"/>
</dbReference>
<dbReference type="Proteomes" id="UP000556026">
    <property type="component" value="Unassembled WGS sequence"/>
</dbReference>
<name>A0A6V8MF70_9BACT</name>
<accession>A0A6V8MF70</accession>
<dbReference type="RefSeq" id="WP_183353439.1">
    <property type="nucleotide sequence ID" value="NZ_BLXX01000002.1"/>
</dbReference>